<evidence type="ECO:0000313" key="9">
    <source>
        <dbReference type="Proteomes" id="UP001642487"/>
    </source>
</evidence>
<keyword evidence="6" id="KW-0472">Membrane</keyword>
<keyword evidence="3" id="KW-0804">Transcription</keyword>
<dbReference type="InterPro" id="IPR003441">
    <property type="entry name" value="NAC-dom"/>
</dbReference>
<keyword evidence="4" id="KW-0539">Nucleus</keyword>
<evidence type="ECO:0000313" key="8">
    <source>
        <dbReference type="EMBL" id="CAK9311865.1"/>
    </source>
</evidence>
<evidence type="ECO:0000256" key="6">
    <source>
        <dbReference type="SAM" id="Phobius"/>
    </source>
</evidence>
<feature type="domain" description="NAC" evidence="7">
    <location>
        <begin position="22"/>
        <end position="164"/>
    </location>
</feature>
<accession>A0ABP0XUM9</accession>
<name>A0ABP0XUM9_9ROSI</name>
<keyword evidence="6" id="KW-1133">Transmembrane helix</keyword>
<proteinExistence type="predicted"/>
<feature type="transmembrane region" description="Helical" evidence="6">
    <location>
        <begin position="337"/>
        <end position="354"/>
    </location>
</feature>
<evidence type="ECO:0000256" key="3">
    <source>
        <dbReference type="ARBA" id="ARBA00023163"/>
    </source>
</evidence>
<keyword evidence="6" id="KW-0812">Transmembrane</keyword>
<dbReference type="Gene3D" id="2.170.150.80">
    <property type="entry name" value="NAC domain"/>
    <property type="match status" value="1"/>
</dbReference>
<organism evidence="8 9">
    <name type="scientific">Citrullus colocynthis</name>
    <name type="common">colocynth</name>
    <dbReference type="NCBI Taxonomy" id="252529"/>
    <lineage>
        <taxon>Eukaryota</taxon>
        <taxon>Viridiplantae</taxon>
        <taxon>Streptophyta</taxon>
        <taxon>Embryophyta</taxon>
        <taxon>Tracheophyta</taxon>
        <taxon>Spermatophyta</taxon>
        <taxon>Magnoliopsida</taxon>
        <taxon>eudicotyledons</taxon>
        <taxon>Gunneridae</taxon>
        <taxon>Pentapetalae</taxon>
        <taxon>rosids</taxon>
        <taxon>fabids</taxon>
        <taxon>Cucurbitales</taxon>
        <taxon>Cucurbitaceae</taxon>
        <taxon>Benincaseae</taxon>
        <taxon>Citrullus</taxon>
    </lineage>
</organism>
<dbReference type="PROSITE" id="PS51005">
    <property type="entry name" value="NAC"/>
    <property type="match status" value="1"/>
</dbReference>
<dbReference type="InterPro" id="IPR036093">
    <property type="entry name" value="NAC_dom_sf"/>
</dbReference>
<sequence>MAAASENGVSREVQLSMAVSSMFPGFRFSPTDEELISFYLKKKLEGYEKSVEVIAEIEIYKYEPWDLPAKSIIQSENEWFFFSPRGKKYPNGNQTRRATDLGYWKATGKERNVKSGSNTIGTKRTLVFHTGRAPKGERTEWIMHEYNTKDKAQDFLVVCRLRRNNEFRQHSCSNRASSSRMNLSSLQAHSSEQVDSTSESNQKDAAETALVESSGDHDQKDYGSDDFYSDILKDDIINLDTVPFGAASDPLPLIFHRSDTERRSQHEANDVFEWLPNQGSANRRIRLKRREGIGGKKLESMRIGDYRNKVEKERFCSTEVCQSRVMNSASCVRIVRGYVRVVIFVLLILMALFMSRWEVFGIPKGLY</sequence>
<feature type="compositionally biased region" description="Polar residues" evidence="5">
    <location>
        <begin position="171"/>
        <end position="200"/>
    </location>
</feature>
<feature type="region of interest" description="Disordered" evidence="5">
    <location>
        <begin position="171"/>
        <end position="222"/>
    </location>
</feature>
<keyword evidence="2" id="KW-0238">DNA-binding</keyword>
<dbReference type="SUPFAM" id="SSF101941">
    <property type="entry name" value="NAC domain"/>
    <property type="match status" value="1"/>
</dbReference>
<protein>
    <recommendedName>
        <fullName evidence="7">NAC domain-containing protein</fullName>
    </recommendedName>
</protein>
<evidence type="ECO:0000256" key="1">
    <source>
        <dbReference type="ARBA" id="ARBA00023015"/>
    </source>
</evidence>
<evidence type="ECO:0000256" key="2">
    <source>
        <dbReference type="ARBA" id="ARBA00023125"/>
    </source>
</evidence>
<dbReference type="PANTHER" id="PTHR31744">
    <property type="entry name" value="PROTEIN CUP-SHAPED COTYLEDON 2-RELATED"/>
    <property type="match status" value="1"/>
</dbReference>
<dbReference type="Proteomes" id="UP001642487">
    <property type="component" value="Chromosome 10"/>
</dbReference>
<dbReference type="Pfam" id="PF02365">
    <property type="entry name" value="NAM"/>
    <property type="match status" value="1"/>
</dbReference>
<reference evidence="8 9" key="1">
    <citation type="submission" date="2024-03" db="EMBL/GenBank/DDBJ databases">
        <authorList>
            <person name="Gkanogiannis A."/>
            <person name="Becerra Lopez-Lavalle L."/>
        </authorList>
    </citation>
    <scope>NUCLEOTIDE SEQUENCE [LARGE SCALE GENOMIC DNA]</scope>
</reference>
<evidence type="ECO:0000256" key="4">
    <source>
        <dbReference type="ARBA" id="ARBA00023242"/>
    </source>
</evidence>
<keyword evidence="1" id="KW-0805">Transcription regulation</keyword>
<evidence type="ECO:0000256" key="5">
    <source>
        <dbReference type="SAM" id="MobiDB-lite"/>
    </source>
</evidence>
<dbReference type="EMBL" id="OZ021744">
    <property type="protein sequence ID" value="CAK9311865.1"/>
    <property type="molecule type" value="Genomic_DNA"/>
</dbReference>
<gene>
    <name evidence="8" type="ORF">CITCOLO1_LOCUS3535</name>
</gene>
<keyword evidence="9" id="KW-1185">Reference proteome</keyword>
<evidence type="ECO:0000259" key="7">
    <source>
        <dbReference type="PROSITE" id="PS51005"/>
    </source>
</evidence>